<feature type="region of interest" description="Disordered" evidence="1">
    <location>
        <begin position="57"/>
        <end position="76"/>
    </location>
</feature>
<dbReference type="Pfam" id="PF26639">
    <property type="entry name" value="Het-6_barrel"/>
    <property type="match status" value="1"/>
</dbReference>
<dbReference type="AlphaFoldDB" id="A0AAV9NYN7"/>
<dbReference type="Proteomes" id="UP001337655">
    <property type="component" value="Unassembled WGS sequence"/>
</dbReference>
<dbReference type="RefSeq" id="XP_064655066.1">
    <property type="nucleotide sequence ID" value="XM_064806761.1"/>
</dbReference>
<gene>
    <name evidence="2" type="ORF">LTR77_009534</name>
</gene>
<comment type="caution">
    <text evidence="2">The sequence shown here is derived from an EMBL/GenBank/DDBJ whole genome shotgun (WGS) entry which is preliminary data.</text>
</comment>
<dbReference type="GeneID" id="89930865"/>
<proteinExistence type="predicted"/>
<dbReference type="PANTHER" id="PTHR24148:SF64">
    <property type="entry name" value="HETEROKARYON INCOMPATIBILITY DOMAIN-CONTAINING PROTEIN"/>
    <property type="match status" value="1"/>
</dbReference>
<dbReference type="InterPro" id="IPR052895">
    <property type="entry name" value="HetReg/Transcr_Mod"/>
</dbReference>
<keyword evidence="3" id="KW-1185">Reference proteome</keyword>
<accession>A0AAV9NYN7</accession>
<evidence type="ECO:0000313" key="2">
    <source>
        <dbReference type="EMBL" id="KAK5164870.1"/>
    </source>
</evidence>
<evidence type="ECO:0000256" key="1">
    <source>
        <dbReference type="SAM" id="MobiDB-lite"/>
    </source>
</evidence>
<sequence length="197" mass="23011">MAPSDWTDDENEMYRSEFERLASLWHKQPYDLYHRPFSLLNIVPDLYWDVRKERDEPARRKSRKSGQGFTSTFPGQGRSEQWTHWILTTKHYFELRQTSTYMSPQGTLAQGLEKYALRRKFFITKKGYFGLGPSNVRPSDRIAVLFGVSAPIVMRTEEAGSPGKRVIGEIYVHDIMHCEVIEEWQNGHVEAGKILLR</sequence>
<feature type="compositionally biased region" description="Polar residues" evidence="1">
    <location>
        <begin position="65"/>
        <end position="76"/>
    </location>
</feature>
<dbReference type="PANTHER" id="PTHR24148">
    <property type="entry name" value="ANKYRIN REPEAT DOMAIN-CONTAINING PROTEIN 39 HOMOLOG-RELATED"/>
    <property type="match status" value="1"/>
</dbReference>
<dbReference type="EMBL" id="JAVRRT010000018">
    <property type="protein sequence ID" value="KAK5164870.1"/>
    <property type="molecule type" value="Genomic_DNA"/>
</dbReference>
<organism evidence="2 3">
    <name type="scientific">Saxophila tyrrhenica</name>
    <dbReference type="NCBI Taxonomy" id="1690608"/>
    <lineage>
        <taxon>Eukaryota</taxon>
        <taxon>Fungi</taxon>
        <taxon>Dikarya</taxon>
        <taxon>Ascomycota</taxon>
        <taxon>Pezizomycotina</taxon>
        <taxon>Dothideomycetes</taxon>
        <taxon>Dothideomycetidae</taxon>
        <taxon>Mycosphaerellales</taxon>
        <taxon>Extremaceae</taxon>
        <taxon>Saxophila</taxon>
    </lineage>
</organism>
<name>A0AAV9NYN7_9PEZI</name>
<evidence type="ECO:0000313" key="3">
    <source>
        <dbReference type="Proteomes" id="UP001337655"/>
    </source>
</evidence>
<protein>
    <submittedName>
        <fullName evidence="2">Uncharacterized protein</fullName>
    </submittedName>
</protein>
<reference evidence="2 3" key="1">
    <citation type="submission" date="2023-08" db="EMBL/GenBank/DDBJ databases">
        <title>Black Yeasts Isolated from many extreme environments.</title>
        <authorList>
            <person name="Coleine C."/>
            <person name="Stajich J.E."/>
            <person name="Selbmann L."/>
        </authorList>
    </citation>
    <scope>NUCLEOTIDE SEQUENCE [LARGE SCALE GENOMIC DNA]</scope>
    <source>
        <strain evidence="2 3">CCFEE 5935</strain>
    </source>
</reference>